<evidence type="ECO:0000256" key="5">
    <source>
        <dbReference type="ARBA" id="ARBA00023163"/>
    </source>
</evidence>
<dbReference type="InterPro" id="IPR027353">
    <property type="entry name" value="NET_dom"/>
</dbReference>
<name>A0AAD4S9C5_9MAGN</name>
<dbReference type="InterPro" id="IPR011333">
    <property type="entry name" value="SKP1/BTB/POZ_sf"/>
</dbReference>
<dbReference type="PRINTS" id="PR00503">
    <property type="entry name" value="BROMODOMAIN"/>
</dbReference>
<evidence type="ECO:0000256" key="3">
    <source>
        <dbReference type="ARBA" id="ARBA00023015"/>
    </source>
</evidence>
<dbReference type="InterPro" id="IPR036296">
    <property type="entry name" value="SKP1-like_dim_sf"/>
</dbReference>
<gene>
    <name evidence="9" type="ORF">MKW98_020241</name>
</gene>
<comment type="caution">
    <text evidence="9">The sequence shown here is derived from an EMBL/GenBank/DDBJ whole genome shotgun (WGS) entry which is preliminary data.</text>
</comment>
<evidence type="ECO:0000256" key="2">
    <source>
        <dbReference type="ARBA" id="ARBA00009993"/>
    </source>
</evidence>
<dbReference type="EMBL" id="JAJJMB010012369">
    <property type="protein sequence ID" value="KAI3877760.1"/>
    <property type="molecule type" value="Genomic_DNA"/>
</dbReference>
<dbReference type="Proteomes" id="UP001202328">
    <property type="component" value="Unassembled WGS sequence"/>
</dbReference>
<feature type="domain" description="NET" evidence="8">
    <location>
        <begin position="250"/>
        <end position="333"/>
    </location>
</feature>
<dbReference type="SUPFAM" id="SSF47370">
    <property type="entry name" value="Bromodomain"/>
    <property type="match status" value="1"/>
</dbReference>
<dbReference type="SMART" id="SM00512">
    <property type="entry name" value="Skp1"/>
    <property type="match status" value="1"/>
</dbReference>
<dbReference type="CDD" id="cd18322">
    <property type="entry name" value="BTB_POZ_SKP1"/>
    <property type="match status" value="1"/>
</dbReference>
<evidence type="ECO:0000313" key="9">
    <source>
        <dbReference type="EMBL" id="KAI3877760.1"/>
    </source>
</evidence>
<dbReference type="Pfam" id="PF17035">
    <property type="entry name" value="BET"/>
    <property type="match status" value="1"/>
</dbReference>
<organism evidence="9 10">
    <name type="scientific">Papaver atlanticum</name>
    <dbReference type="NCBI Taxonomy" id="357466"/>
    <lineage>
        <taxon>Eukaryota</taxon>
        <taxon>Viridiplantae</taxon>
        <taxon>Streptophyta</taxon>
        <taxon>Embryophyta</taxon>
        <taxon>Tracheophyta</taxon>
        <taxon>Spermatophyta</taxon>
        <taxon>Magnoliopsida</taxon>
        <taxon>Ranunculales</taxon>
        <taxon>Papaveraceae</taxon>
        <taxon>Papaveroideae</taxon>
        <taxon>Papaver</taxon>
    </lineage>
</organism>
<dbReference type="GO" id="GO:0006511">
    <property type="term" value="P:ubiquitin-dependent protein catabolic process"/>
    <property type="evidence" value="ECO:0007669"/>
    <property type="project" value="InterPro"/>
</dbReference>
<keyword evidence="5" id="KW-0804">Transcription</keyword>
<protein>
    <recommendedName>
        <fullName evidence="11">Bromodomain containing protein</fullName>
    </recommendedName>
</protein>
<evidence type="ECO:0000259" key="7">
    <source>
        <dbReference type="PROSITE" id="PS50014"/>
    </source>
</evidence>
<feature type="domain" description="Bromo" evidence="7">
    <location>
        <begin position="138"/>
        <end position="210"/>
    </location>
</feature>
<dbReference type="SUPFAM" id="SSF54695">
    <property type="entry name" value="POZ domain"/>
    <property type="match status" value="1"/>
</dbReference>
<evidence type="ECO:0000256" key="1">
    <source>
        <dbReference type="ARBA" id="ARBA00004906"/>
    </source>
</evidence>
<dbReference type="Pfam" id="PF00439">
    <property type="entry name" value="Bromodomain"/>
    <property type="match status" value="1"/>
</dbReference>
<dbReference type="InterPro" id="IPR016073">
    <property type="entry name" value="Skp1_comp_POZ"/>
</dbReference>
<dbReference type="InterPro" id="IPR001232">
    <property type="entry name" value="SKP1-like"/>
</dbReference>
<dbReference type="Gene3D" id="1.20.920.10">
    <property type="entry name" value="Bromodomain-like"/>
    <property type="match status" value="1"/>
</dbReference>
<keyword evidence="10" id="KW-1185">Reference proteome</keyword>
<keyword evidence="3" id="KW-0805">Transcription regulation</keyword>
<keyword evidence="4 6" id="KW-0103">Bromodomain</keyword>
<evidence type="ECO:0000256" key="4">
    <source>
        <dbReference type="ARBA" id="ARBA00023117"/>
    </source>
</evidence>
<dbReference type="Gene3D" id="1.20.1270.220">
    <property type="match status" value="1"/>
</dbReference>
<dbReference type="PANTHER" id="PTHR45926">
    <property type="entry name" value="OSJNBA0053K19.4 PROTEIN"/>
    <property type="match status" value="1"/>
</dbReference>
<evidence type="ECO:0000256" key="6">
    <source>
        <dbReference type="PROSITE-ProRule" id="PRU00035"/>
    </source>
</evidence>
<dbReference type="InterPro" id="IPR038336">
    <property type="entry name" value="NET_sf"/>
</dbReference>
<proteinExistence type="inferred from homology"/>
<dbReference type="Pfam" id="PF03931">
    <property type="entry name" value="Skp1_POZ"/>
    <property type="match status" value="1"/>
</dbReference>
<comment type="pathway">
    <text evidence="1">Protein modification; protein ubiquitination.</text>
</comment>
<comment type="similarity">
    <text evidence="2">Belongs to the SKP1 family.</text>
</comment>
<evidence type="ECO:0008006" key="11">
    <source>
        <dbReference type="Google" id="ProtNLM"/>
    </source>
</evidence>
<dbReference type="AlphaFoldDB" id="A0AAD4S9C5"/>
<evidence type="ECO:0000259" key="8">
    <source>
        <dbReference type="PROSITE" id="PS51525"/>
    </source>
</evidence>
<dbReference type="SMART" id="SM00297">
    <property type="entry name" value="BROMO"/>
    <property type="match status" value="1"/>
</dbReference>
<accession>A0AAD4S9C5</accession>
<evidence type="ECO:0000313" key="10">
    <source>
        <dbReference type="Proteomes" id="UP001202328"/>
    </source>
</evidence>
<sequence>MLTLRSSDGWSFEVDEAIALQSQTIKRMSEDNYADNWIPLPNKHVADIPQGDDGKVEDPELQNWDAEFLKVDQDTLLDLILAANYLNIKHLLNLTCQTIADRKRSNHWKFHNKKCVSTASTSTSELMKQCKQLLNLLRRHKYAYVFNTPVDTVRLRIPDYFTYIKHPMDLGTVKSKIANGEYSSPLGFRDDVRLTFSNAMTYNLPGNNVHTMASIEKQLPGYESVPVPLQLNAARDTVAAKSIPPSKRMQISSPGHERKMTKMEKLKLHEDLLESIIDLPSYLIEFLRNQSTSQIANDADEELEIDLENMTDDTLFTLRKLVDDCMQRKAINPCSTEYLIPLYLRPEFL</sequence>
<dbReference type="GO" id="GO:0009867">
    <property type="term" value="P:jasmonic acid mediated signaling pathway"/>
    <property type="evidence" value="ECO:0007669"/>
    <property type="project" value="UniProtKB-ARBA"/>
</dbReference>
<dbReference type="Gene3D" id="3.30.710.10">
    <property type="entry name" value="Potassium Channel Kv1.1, Chain A"/>
    <property type="match status" value="1"/>
</dbReference>
<dbReference type="InterPro" id="IPR001487">
    <property type="entry name" value="Bromodomain"/>
</dbReference>
<dbReference type="PROSITE" id="PS51525">
    <property type="entry name" value="NET"/>
    <property type="match status" value="1"/>
</dbReference>
<dbReference type="InterPro" id="IPR036427">
    <property type="entry name" value="Bromodomain-like_sf"/>
</dbReference>
<reference evidence="9" key="1">
    <citation type="submission" date="2022-04" db="EMBL/GenBank/DDBJ databases">
        <title>A functionally conserved STORR gene fusion in Papaver species that diverged 16.8 million years ago.</title>
        <authorList>
            <person name="Catania T."/>
        </authorList>
    </citation>
    <scope>NUCLEOTIDE SEQUENCE</scope>
    <source>
        <strain evidence="9">S-188037</strain>
    </source>
</reference>
<dbReference type="PROSITE" id="PS50014">
    <property type="entry name" value="BROMODOMAIN_2"/>
    <property type="match status" value="1"/>
</dbReference>
<dbReference type="SUPFAM" id="SSF81382">
    <property type="entry name" value="Skp1 dimerisation domain-like"/>
    <property type="match status" value="1"/>
</dbReference>